<name>A0ABU6QHH9_9FABA</name>
<evidence type="ECO:0000313" key="4">
    <source>
        <dbReference type="Proteomes" id="UP001341840"/>
    </source>
</evidence>
<feature type="domain" description="F-box" evidence="1">
    <location>
        <begin position="2"/>
        <end position="23"/>
    </location>
</feature>
<evidence type="ECO:0000313" key="3">
    <source>
        <dbReference type="EMBL" id="MED6110659.1"/>
    </source>
</evidence>
<keyword evidence="4" id="KW-1185">Reference proteome</keyword>
<dbReference type="PANTHER" id="PTHR31672">
    <property type="entry name" value="BNACNNG10540D PROTEIN"/>
    <property type="match status" value="1"/>
</dbReference>
<sequence>MKSVLICRCVCKHWNSLISDPNFAKMLFTHTATSTLIRDSESTTFHLLEYDLIEWHDRRRSNKPFCCRVYNALKPNLSSSRKITKLDPKFKVPLETGYIKPSNSCNGLLYVRSTNIGTSLVCNPITGEFIRLPKAPPIMKPCQKICYGFGFHQKTSQYKIVRIQTIKHSDDLHDDGGMIVEMHIVGTSTWINIEVIDYPKNSTFLSYNSSYFNGALHWIGIDADDYASIWCFNFDTERFQSFPMPVIDADTRYSLFEFRGSLCVMFCNKNVATMWMMEKYGIGESWVCIFNISVRPVSDYDHLFFHPPHTNSKIITSRSHGSIFYLDRGNKEFKFFYAFWFAYTFEAIRHVPSLISLKDVIIGDNVEVLSVYSFDKRDRGF</sequence>
<dbReference type="Pfam" id="PF00646">
    <property type="entry name" value="F-box"/>
    <property type="match status" value="1"/>
</dbReference>
<accession>A0ABU6QHH9</accession>
<organism evidence="3 4">
    <name type="scientific">Stylosanthes scabra</name>
    <dbReference type="NCBI Taxonomy" id="79078"/>
    <lineage>
        <taxon>Eukaryota</taxon>
        <taxon>Viridiplantae</taxon>
        <taxon>Streptophyta</taxon>
        <taxon>Embryophyta</taxon>
        <taxon>Tracheophyta</taxon>
        <taxon>Spermatophyta</taxon>
        <taxon>Magnoliopsida</taxon>
        <taxon>eudicotyledons</taxon>
        <taxon>Gunneridae</taxon>
        <taxon>Pentapetalae</taxon>
        <taxon>rosids</taxon>
        <taxon>fabids</taxon>
        <taxon>Fabales</taxon>
        <taxon>Fabaceae</taxon>
        <taxon>Papilionoideae</taxon>
        <taxon>50 kb inversion clade</taxon>
        <taxon>dalbergioids sensu lato</taxon>
        <taxon>Dalbergieae</taxon>
        <taxon>Pterocarpus clade</taxon>
        <taxon>Stylosanthes</taxon>
    </lineage>
</organism>
<dbReference type="InterPro" id="IPR017451">
    <property type="entry name" value="F-box-assoc_interact_dom"/>
</dbReference>
<dbReference type="Proteomes" id="UP001341840">
    <property type="component" value="Unassembled WGS sequence"/>
</dbReference>
<reference evidence="3 4" key="1">
    <citation type="journal article" date="2023" name="Plants (Basel)">
        <title>Bridging the Gap: Combining Genomics and Transcriptomics Approaches to Understand Stylosanthes scabra, an Orphan Legume from the Brazilian Caatinga.</title>
        <authorList>
            <person name="Ferreira-Neto J.R.C."/>
            <person name="da Silva M.D."/>
            <person name="Binneck E."/>
            <person name="de Melo N.F."/>
            <person name="da Silva R.H."/>
            <person name="de Melo A.L.T.M."/>
            <person name="Pandolfi V."/>
            <person name="Bustamante F.O."/>
            <person name="Brasileiro-Vidal A.C."/>
            <person name="Benko-Iseppon A.M."/>
        </authorList>
    </citation>
    <scope>NUCLEOTIDE SEQUENCE [LARGE SCALE GENOMIC DNA]</scope>
    <source>
        <tissue evidence="3">Leaves</tissue>
    </source>
</reference>
<dbReference type="Pfam" id="PF08268">
    <property type="entry name" value="FBA_3"/>
    <property type="match status" value="1"/>
</dbReference>
<proteinExistence type="predicted"/>
<dbReference type="InterPro" id="IPR036047">
    <property type="entry name" value="F-box-like_dom_sf"/>
</dbReference>
<evidence type="ECO:0000259" key="1">
    <source>
        <dbReference type="Pfam" id="PF00646"/>
    </source>
</evidence>
<feature type="domain" description="F-box associated beta-propeller type 3" evidence="2">
    <location>
        <begin position="85"/>
        <end position="316"/>
    </location>
</feature>
<dbReference type="SUPFAM" id="SSF81383">
    <property type="entry name" value="F-box domain"/>
    <property type="match status" value="1"/>
</dbReference>
<dbReference type="InterPro" id="IPR013187">
    <property type="entry name" value="F-box-assoc_dom_typ3"/>
</dbReference>
<dbReference type="InterPro" id="IPR001810">
    <property type="entry name" value="F-box_dom"/>
</dbReference>
<dbReference type="NCBIfam" id="TIGR01640">
    <property type="entry name" value="F_box_assoc_1"/>
    <property type="match status" value="1"/>
</dbReference>
<dbReference type="PANTHER" id="PTHR31672:SF13">
    <property type="entry name" value="F-BOX PROTEIN CPR30-LIKE"/>
    <property type="match status" value="1"/>
</dbReference>
<protein>
    <submittedName>
        <fullName evidence="3">Uncharacterized protein</fullName>
    </submittedName>
</protein>
<comment type="caution">
    <text evidence="3">The sequence shown here is derived from an EMBL/GenBank/DDBJ whole genome shotgun (WGS) entry which is preliminary data.</text>
</comment>
<dbReference type="InterPro" id="IPR050796">
    <property type="entry name" value="SCF_F-box_component"/>
</dbReference>
<evidence type="ECO:0000259" key="2">
    <source>
        <dbReference type="Pfam" id="PF08268"/>
    </source>
</evidence>
<dbReference type="EMBL" id="JASCZI010000271">
    <property type="protein sequence ID" value="MED6110659.1"/>
    <property type="molecule type" value="Genomic_DNA"/>
</dbReference>
<gene>
    <name evidence="3" type="ORF">PIB30_044941</name>
</gene>